<dbReference type="EMBL" id="MFHI01000005">
    <property type="protein sequence ID" value="OGF79402.1"/>
    <property type="molecule type" value="Genomic_DNA"/>
</dbReference>
<proteinExistence type="predicted"/>
<reference evidence="1 2" key="1">
    <citation type="journal article" date="2016" name="Nat. Commun.">
        <title>Thousands of microbial genomes shed light on interconnected biogeochemical processes in an aquifer system.</title>
        <authorList>
            <person name="Anantharaman K."/>
            <person name="Brown C.T."/>
            <person name="Hug L.A."/>
            <person name="Sharon I."/>
            <person name="Castelle C.J."/>
            <person name="Probst A.J."/>
            <person name="Thomas B.C."/>
            <person name="Singh A."/>
            <person name="Wilkins M.J."/>
            <person name="Karaoz U."/>
            <person name="Brodie E.L."/>
            <person name="Williams K.H."/>
            <person name="Hubbard S.S."/>
            <person name="Banfield J.F."/>
        </authorList>
    </citation>
    <scope>NUCLEOTIDE SEQUENCE [LARGE SCALE GENOMIC DNA]</scope>
</reference>
<protein>
    <submittedName>
        <fullName evidence="1">Uncharacterized protein</fullName>
    </submittedName>
</protein>
<comment type="caution">
    <text evidence="1">The sequence shown here is derived from an EMBL/GenBank/DDBJ whole genome shotgun (WGS) entry which is preliminary data.</text>
</comment>
<gene>
    <name evidence="1" type="ORF">A2W54_01575</name>
</gene>
<dbReference type="Proteomes" id="UP000178425">
    <property type="component" value="Unassembled WGS sequence"/>
</dbReference>
<accession>A0A1F5WUS7</accession>
<evidence type="ECO:0000313" key="2">
    <source>
        <dbReference type="Proteomes" id="UP000178425"/>
    </source>
</evidence>
<name>A0A1F5WUS7_9BACT</name>
<organism evidence="1 2">
    <name type="scientific">Candidatus Giovannonibacteria bacterium RIFCSPHIGHO2_02_43_13</name>
    <dbReference type="NCBI Taxonomy" id="1798330"/>
    <lineage>
        <taxon>Bacteria</taxon>
        <taxon>Candidatus Giovannoniibacteriota</taxon>
    </lineage>
</organism>
<sequence>MKKKQKKQGPTIAERKKINKNVKSPKPVVIKSLVEKIVENLIKLTTVPIEKSVIKWRINKVFGQYYFETEYKDKIYTFDGRHFYVYPAGYELPPGIRIGDKSGPDILLSARIDAALKEFGDLWQVICGQHERELKEDRLKQDKERDLTALRDETERLIALEKTRRILNDFK</sequence>
<evidence type="ECO:0000313" key="1">
    <source>
        <dbReference type="EMBL" id="OGF79402.1"/>
    </source>
</evidence>
<dbReference type="AlphaFoldDB" id="A0A1F5WUS7"/>